<dbReference type="Proteomes" id="UP001211005">
    <property type="component" value="Chromosome"/>
</dbReference>
<name>A0ABY7LSS0_9BACT</name>
<accession>A0ABY7LSS0</accession>
<organism evidence="1 2">
    <name type="scientific">Hymenobacter canadensis</name>
    <dbReference type="NCBI Taxonomy" id="2999067"/>
    <lineage>
        <taxon>Bacteria</taxon>
        <taxon>Pseudomonadati</taxon>
        <taxon>Bacteroidota</taxon>
        <taxon>Cytophagia</taxon>
        <taxon>Cytophagales</taxon>
        <taxon>Hymenobacteraceae</taxon>
        <taxon>Hymenobacter</taxon>
    </lineage>
</organism>
<proteinExistence type="predicted"/>
<gene>
    <name evidence="1" type="ORF">O3303_19335</name>
</gene>
<evidence type="ECO:0000313" key="1">
    <source>
        <dbReference type="EMBL" id="WBA41948.1"/>
    </source>
</evidence>
<reference evidence="1 2" key="1">
    <citation type="submission" date="2022-12" db="EMBL/GenBank/DDBJ databases">
        <title>Hymenobacter canadensis sp. nov. isolated from lake water of the Cambridge Bay, Canada.</title>
        <authorList>
            <person name="Kim W.H."/>
            <person name="Lee Y.M."/>
        </authorList>
    </citation>
    <scope>NUCLEOTIDE SEQUENCE [LARGE SCALE GENOMIC DNA]</scope>
    <source>
        <strain evidence="1 2">PAMC 29467</strain>
    </source>
</reference>
<dbReference type="RefSeq" id="WP_269560006.1">
    <property type="nucleotide sequence ID" value="NZ_CP114767.1"/>
</dbReference>
<keyword evidence="2" id="KW-1185">Reference proteome</keyword>
<protein>
    <submittedName>
        <fullName evidence="1">Uncharacterized protein</fullName>
    </submittedName>
</protein>
<dbReference type="EMBL" id="CP114767">
    <property type="protein sequence ID" value="WBA41948.1"/>
    <property type="molecule type" value="Genomic_DNA"/>
</dbReference>
<sequence>MARVKVEAGSGISGISGRVGNLVFRMSADGTTYLQQAPAGKKQPGSAAQQEYRRVFGVAARYGREQQASAEGRAYYQPFVQPGRFGSVYRTALADFTKPPQLLAAETGSYQGQMGELLRVQAHKPCGVTSVRVQVLAATGQVLEEGEAGPVGDNWWAYKTQQTHQVAAAQQLRILAQDQPGNEVEMVVDLK</sequence>
<evidence type="ECO:0000313" key="2">
    <source>
        <dbReference type="Proteomes" id="UP001211005"/>
    </source>
</evidence>